<gene>
    <name evidence="1" type="ORF">E7102_06255</name>
</gene>
<name>A0A928BRH2_XYLRU</name>
<protein>
    <submittedName>
        <fullName evidence="1">Uncharacterized protein</fullName>
    </submittedName>
</protein>
<dbReference type="AlphaFoldDB" id="A0A928BRH2"/>
<dbReference type="EMBL" id="SUYD01000006">
    <property type="protein sequence ID" value="MBE6266053.1"/>
    <property type="molecule type" value="Genomic_DNA"/>
</dbReference>
<proteinExistence type="predicted"/>
<comment type="caution">
    <text evidence="1">The sequence shown here is derived from an EMBL/GenBank/DDBJ whole genome shotgun (WGS) entry which is preliminary data.</text>
</comment>
<accession>A0A928BRH2</accession>
<organism evidence="1 2">
    <name type="scientific">Xylanibacter ruminicola</name>
    <name type="common">Prevotella ruminicola</name>
    <dbReference type="NCBI Taxonomy" id="839"/>
    <lineage>
        <taxon>Bacteria</taxon>
        <taxon>Pseudomonadati</taxon>
        <taxon>Bacteroidota</taxon>
        <taxon>Bacteroidia</taxon>
        <taxon>Bacteroidales</taxon>
        <taxon>Prevotellaceae</taxon>
        <taxon>Xylanibacter</taxon>
    </lineage>
</organism>
<evidence type="ECO:0000313" key="1">
    <source>
        <dbReference type="EMBL" id="MBE6266053.1"/>
    </source>
</evidence>
<evidence type="ECO:0000313" key="2">
    <source>
        <dbReference type="Proteomes" id="UP000763088"/>
    </source>
</evidence>
<sequence>MLRRCAYGQHSMASDVIYYTSGAGNNWICFENATYYPDAYGANSRPTCFCYYETASSLGLFMPGFNAESEMNSVLIFTPHFFQRYAERMGIEGDKKELLLKFATSSSSFAISPMDTDDNELEKIVVRLSSDCTGHGIRRSGDRNVFEIRTILTDTQLSKAQSARTERARNFGDVVKYEPTDVAKRRLELSANPLLEFNDKMDKLHSVGVDTSRQEECLSISFTISQIFMKMGIASIYDIDFWDRYNEVSHDPIVYFIKRREEQEEQGKKFMTFKELVATAREIAARLGIRKFAWREFAFELLVVSYKFSESKALEIVKSIYK</sequence>
<dbReference type="Proteomes" id="UP000763088">
    <property type="component" value="Unassembled WGS sequence"/>
</dbReference>
<reference evidence="1" key="1">
    <citation type="submission" date="2019-04" db="EMBL/GenBank/DDBJ databases">
        <title>Evolution of Biomass-Degrading Anaerobic Consortia Revealed by Metagenomics.</title>
        <authorList>
            <person name="Peng X."/>
        </authorList>
    </citation>
    <scope>NUCLEOTIDE SEQUENCE</scope>
    <source>
        <strain evidence="1">SIG141</strain>
    </source>
</reference>